<dbReference type="HOGENOM" id="CLU_004253_14_0_1"/>
<dbReference type="EMBL" id="AMQN01014958">
    <property type="status" value="NOT_ANNOTATED_CDS"/>
    <property type="molecule type" value="Genomic_DNA"/>
</dbReference>
<evidence type="ECO:0000256" key="1">
    <source>
        <dbReference type="ARBA" id="ARBA00022441"/>
    </source>
</evidence>
<dbReference type="STRING" id="283909.R7TDW4"/>
<protein>
    <recommendedName>
        <fullName evidence="3">BTB domain-containing protein</fullName>
    </recommendedName>
</protein>
<dbReference type="InterPro" id="IPR006652">
    <property type="entry name" value="Kelch_1"/>
</dbReference>
<dbReference type="SUPFAM" id="SSF117281">
    <property type="entry name" value="Kelch motif"/>
    <property type="match status" value="1"/>
</dbReference>
<evidence type="ECO:0000256" key="2">
    <source>
        <dbReference type="ARBA" id="ARBA00022737"/>
    </source>
</evidence>
<dbReference type="PROSITE" id="PS50097">
    <property type="entry name" value="BTB"/>
    <property type="match status" value="1"/>
</dbReference>
<dbReference type="OMA" id="REPRCAF"/>
<evidence type="ECO:0000313" key="4">
    <source>
        <dbReference type="EMBL" id="ELT89226.1"/>
    </source>
</evidence>
<evidence type="ECO:0000313" key="5">
    <source>
        <dbReference type="EnsemblMetazoa" id="CapteP101877"/>
    </source>
</evidence>
<reference evidence="4 6" key="2">
    <citation type="journal article" date="2013" name="Nature">
        <title>Insights into bilaterian evolution from three spiralian genomes.</title>
        <authorList>
            <person name="Simakov O."/>
            <person name="Marletaz F."/>
            <person name="Cho S.J."/>
            <person name="Edsinger-Gonzales E."/>
            <person name="Havlak P."/>
            <person name="Hellsten U."/>
            <person name="Kuo D.H."/>
            <person name="Larsson T."/>
            <person name="Lv J."/>
            <person name="Arendt D."/>
            <person name="Savage R."/>
            <person name="Osoegawa K."/>
            <person name="de Jong P."/>
            <person name="Grimwood J."/>
            <person name="Chapman J.A."/>
            <person name="Shapiro H."/>
            <person name="Aerts A."/>
            <person name="Otillar R.P."/>
            <person name="Terry A.Y."/>
            <person name="Boore J.L."/>
            <person name="Grigoriev I.V."/>
            <person name="Lindberg D.R."/>
            <person name="Seaver E.C."/>
            <person name="Weisblat D.A."/>
            <person name="Putnam N.H."/>
            <person name="Rokhsar D.S."/>
        </authorList>
    </citation>
    <scope>NUCLEOTIDE SEQUENCE</scope>
    <source>
        <strain evidence="4 6">I ESC-2004</strain>
    </source>
</reference>
<reference evidence="6" key="1">
    <citation type="submission" date="2012-12" db="EMBL/GenBank/DDBJ databases">
        <authorList>
            <person name="Hellsten U."/>
            <person name="Grimwood J."/>
            <person name="Chapman J.A."/>
            <person name="Shapiro H."/>
            <person name="Aerts A."/>
            <person name="Otillar R.P."/>
            <person name="Terry A.Y."/>
            <person name="Boore J.L."/>
            <person name="Simakov O."/>
            <person name="Marletaz F."/>
            <person name="Cho S.-J."/>
            <person name="Edsinger-Gonzales E."/>
            <person name="Havlak P."/>
            <person name="Kuo D.-H."/>
            <person name="Larsson T."/>
            <person name="Lv J."/>
            <person name="Arendt D."/>
            <person name="Savage R."/>
            <person name="Osoegawa K."/>
            <person name="de Jong P."/>
            <person name="Lindberg D.R."/>
            <person name="Seaver E.C."/>
            <person name="Weisblat D.A."/>
            <person name="Putnam N.H."/>
            <person name="Grigoriev I.V."/>
            <person name="Rokhsar D.S."/>
        </authorList>
    </citation>
    <scope>NUCLEOTIDE SEQUENCE</scope>
    <source>
        <strain evidence="6">I ESC-2004</strain>
    </source>
</reference>
<sequence>MLDSHMKTFMACLHKMRENDVMTDVTLKLPDGSSVSCHKIVLMASSPFFEVMFQSEFKESTTQDIPLDFADAVTIKTLVEFFYSGEINVCDDNVQTLVAASEFLCMKDLKNHCDAFMATRVYTSNCIELSRFGKKFNLMRLISAARKFILLNFKDVVKRFSDFPTLTENELIEVVSSDELNAGNEDLVFSAVVRWVNHDADERKEAFSRIAPLIRFPFCTHETLNDAVSQEPLMGNSECMELIREALYFNMHNHHYLYSPRTVPRRAFNGKRQRLVRFYKDYNGTHCEYADCIDGDSVQWKLLRGDHQNINQVIATPSGFIDLPAGSTCFTFIIHREQLIKVPSEIKLNFQGQFFFFNGRIFAFHEDQFRAPVTTSAFGQFQAFATKWKSEAPMLHALNSFSVVQFNNKIYVFAGRNADGLSTVTQEFDPGLGEWRLRSPMPGVCENRAAVVALNDKIFVVGGKERSLFSYEPAKDTWTVLSPTQHAYEYCSATAWKGKILVMGTEHAEEYDIEGDTWIPMDKLMPGQTYRCNADNFILRTFLI</sequence>
<organism evidence="4">
    <name type="scientific">Capitella teleta</name>
    <name type="common">Polychaete worm</name>
    <dbReference type="NCBI Taxonomy" id="283909"/>
    <lineage>
        <taxon>Eukaryota</taxon>
        <taxon>Metazoa</taxon>
        <taxon>Spiralia</taxon>
        <taxon>Lophotrochozoa</taxon>
        <taxon>Annelida</taxon>
        <taxon>Polychaeta</taxon>
        <taxon>Sedentaria</taxon>
        <taxon>Scolecida</taxon>
        <taxon>Capitellidae</taxon>
        <taxon>Capitella</taxon>
    </lineage>
</organism>
<keyword evidence="1" id="KW-0880">Kelch repeat</keyword>
<dbReference type="Gene3D" id="3.30.710.10">
    <property type="entry name" value="Potassium Channel Kv1.1, Chain A"/>
    <property type="match status" value="1"/>
</dbReference>
<dbReference type="Pfam" id="PF07707">
    <property type="entry name" value="BACK"/>
    <property type="match status" value="1"/>
</dbReference>
<evidence type="ECO:0000259" key="3">
    <source>
        <dbReference type="PROSITE" id="PS50097"/>
    </source>
</evidence>
<keyword evidence="6" id="KW-1185">Reference proteome</keyword>
<proteinExistence type="predicted"/>
<accession>R7TDW4</accession>
<dbReference type="PANTHER" id="PTHR45632">
    <property type="entry name" value="LD33804P"/>
    <property type="match status" value="1"/>
</dbReference>
<dbReference type="Pfam" id="PF00651">
    <property type="entry name" value="BTB"/>
    <property type="match status" value="1"/>
</dbReference>
<dbReference type="AlphaFoldDB" id="R7TDW4"/>
<dbReference type="Pfam" id="PF01344">
    <property type="entry name" value="Kelch_1"/>
    <property type="match status" value="2"/>
</dbReference>
<gene>
    <name evidence="4" type="ORF">CAPTEDRAFT_101877</name>
</gene>
<dbReference type="InterPro" id="IPR017096">
    <property type="entry name" value="BTB-kelch_protein"/>
</dbReference>
<dbReference type="EnsemblMetazoa" id="CapteT101877">
    <property type="protein sequence ID" value="CapteP101877"/>
    <property type="gene ID" value="CapteG101877"/>
</dbReference>
<dbReference type="InterPro" id="IPR011333">
    <property type="entry name" value="SKP1/BTB/POZ_sf"/>
</dbReference>
<dbReference type="InterPro" id="IPR000210">
    <property type="entry name" value="BTB/POZ_dom"/>
</dbReference>
<dbReference type="SUPFAM" id="SSF54695">
    <property type="entry name" value="POZ domain"/>
    <property type="match status" value="1"/>
</dbReference>
<dbReference type="Gene3D" id="2.120.10.80">
    <property type="entry name" value="Kelch-type beta propeller"/>
    <property type="match status" value="1"/>
</dbReference>
<dbReference type="PIRSF" id="PIRSF037037">
    <property type="entry name" value="Kelch-like_protein_gigaxonin"/>
    <property type="match status" value="1"/>
</dbReference>
<evidence type="ECO:0000313" key="6">
    <source>
        <dbReference type="Proteomes" id="UP000014760"/>
    </source>
</evidence>
<reference evidence="5" key="3">
    <citation type="submission" date="2015-06" db="UniProtKB">
        <authorList>
            <consortium name="EnsemblMetazoa"/>
        </authorList>
    </citation>
    <scope>IDENTIFICATION</scope>
</reference>
<feature type="domain" description="BTB" evidence="3">
    <location>
        <begin position="23"/>
        <end position="91"/>
    </location>
</feature>
<dbReference type="EMBL" id="KB311460">
    <property type="protein sequence ID" value="ELT89226.1"/>
    <property type="molecule type" value="Genomic_DNA"/>
</dbReference>
<dbReference type="InterPro" id="IPR015915">
    <property type="entry name" value="Kelch-typ_b-propeller"/>
</dbReference>
<dbReference type="InterPro" id="IPR011705">
    <property type="entry name" value="BACK"/>
</dbReference>
<dbReference type="Proteomes" id="UP000014760">
    <property type="component" value="Unassembled WGS sequence"/>
</dbReference>
<dbReference type="PANTHER" id="PTHR45632:SF5">
    <property type="entry name" value="KELCH-LIKE PROTEIN 22"/>
    <property type="match status" value="1"/>
</dbReference>
<dbReference type="SMART" id="SM00875">
    <property type="entry name" value="BACK"/>
    <property type="match status" value="1"/>
</dbReference>
<dbReference type="Gene3D" id="1.25.40.420">
    <property type="match status" value="1"/>
</dbReference>
<dbReference type="SMART" id="SM00225">
    <property type="entry name" value="BTB"/>
    <property type="match status" value="1"/>
</dbReference>
<name>R7TDW4_CAPTE</name>
<dbReference type="FunFam" id="1.25.40.420:FF:000001">
    <property type="entry name" value="Kelch-like family member 12"/>
    <property type="match status" value="1"/>
</dbReference>
<keyword evidence="2" id="KW-0677">Repeat</keyword>
<dbReference type="SMART" id="SM00612">
    <property type="entry name" value="Kelch"/>
    <property type="match status" value="2"/>
</dbReference>